<sequence length="694" mass="77410">MNPIIDGQQPSWRLWGEEKSDGAVYTVYLKKVRYHPSSSLSRHDSEDSVSHLEWETVRVRVIKAGPLEAIVANLADDEGGLEPTNVNVFLATYRSFATPQQVLDAFQARFRELKNRDGAKGLSATSQRHHQSLVQTLVVWLDMYPEDLYEPPQFSVLHQLVALAQAQLEPGSNLELRAKHRLQQFIARDPEKDGPFFKPPPWNVVFGSSWPGAQARAQVVGGPLWLQDLDEEHIACQLTWMDADLFRRLVPHHCLSAMWRKRGARDWAGTVHNTATATVQQFNAVSRRVTSTLLWERWDEGNRVRLLAKWIGVAQELRLLKNFSSLKAVIAALQSNDIYRLSSVWARVTPDRLQTFLELARIFSSEDHRLSCRELMLKEGTAKFADTVGDDDRQLQKAMQRQQAAGSPGTMQGTVPYLGIFLTDLTMLDAALPDELPGGLLNFDKRRREFRVLAQIKLLQSAANCYSLQPDPAFVAWFETLPMLSDEQSYRLSCKVEPASSPKRSPLSSSGNAVDGDTASLTSTSSQPQSGGSQESLRRNGWTHQRPWQSTGNLQSMMSACPPPTPPHDPDLKVIRVSLDPTLAAGQGSPSGMNQGTTLYKSILLSNGDHTPTVVRNALEKHGLEGDPDEYELTQQLPDSEIVFPPSANVFYALSTAHALNFILRQKKSEPASPVSSKKSRKPFQLKLKLPSGT</sequence>
<accession>A0A224Z777</accession>
<evidence type="ECO:0000259" key="6">
    <source>
        <dbReference type="PROSITE" id="PS50212"/>
    </source>
</evidence>
<feature type="compositionally biased region" description="Low complexity" evidence="3">
    <location>
        <begin position="498"/>
        <end position="510"/>
    </location>
</feature>
<dbReference type="PROSITE" id="PS50212">
    <property type="entry name" value="RASGEF_NTER"/>
    <property type="match status" value="1"/>
</dbReference>
<dbReference type="InterPro" id="IPR008937">
    <property type="entry name" value="Ras-like_GEF"/>
</dbReference>
<feature type="domain" description="N-terminal Ras-GEF" evidence="6">
    <location>
        <begin position="58"/>
        <end position="186"/>
    </location>
</feature>
<organism evidence="7">
    <name type="scientific">Rhipicephalus zambeziensis</name>
    <dbReference type="NCBI Taxonomy" id="60191"/>
    <lineage>
        <taxon>Eukaryota</taxon>
        <taxon>Metazoa</taxon>
        <taxon>Ecdysozoa</taxon>
        <taxon>Arthropoda</taxon>
        <taxon>Chelicerata</taxon>
        <taxon>Arachnida</taxon>
        <taxon>Acari</taxon>
        <taxon>Parasitiformes</taxon>
        <taxon>Ixodida</taxon>
        <taxon>Ixodoidea</taxon>
        <taxon>Ixodidae</taxon>
        <taxon>Rhipicephalinae</taxon>
        <taxon>Rhipicephalus</taxon>
        <taxon>Rhipicephalus</taxon>
    </lineage>
</organism>
<dbReference type="GO" id="GO:0007265">
    <property type="term" value="P:Ras protein signal transduction"/>
    <property type="evidence" value="ECO:0007669"/>
    <property type="project" value="TreeGrafter"/>
</dbReference>
<dbReference type="PROSITE" id="PS50200">
    <property type="entry name" value="RA"/>
    <property type="match status" value="1"/>
</dbReference>
<dbReference type="InterPro" id="IPR000651">
    <property type="entry name" value="Ras-like_Gua-exchang_fac_N"/>
</dbReference>
<dbReference type="AlphaFoldDB" id="A0A224Z777"/>
<dbReference type="Gene3D" id="1.10.840.10">
    <property type="entry name" value="Ras guanine-nucleotide exchange factors catalytic domain"/>
    <property type="match status" value="1"/>
</dbReference>
<feature type="region of interest" description="Disordered" evidence="3">
    <location>
        <begin position="667"/>
        <end position="694"/>
    </location>
</feature>
<proteinExistence type="predicted"/>
<dbReference type="GO" id="GO:0005886">
    <property type="term" value="C:plasma membrane"/>
    <property type="evidence" value="ECO:0007669"/>
    <property type="project" value="TreeGrafter"/>
</dbReference>
<dbReference type="CDD" id="cd06224">
    <property type="entry name" value="REM"/>
    <property type="match status" value="1"/>
</dbReference>
<evidence type="ECO:0000313" key="7">
    <source>
        <dbReference type="EMBL" id="MAA22334.1"/>
    </source>
</evidence>
<feature type="domain" description="Ras-GEF" evidence="4">
    <location>
        <begin position="230"/>
        <end position="499"/>
    </location>
</feature>
<dbReference type="Pfam" id="PF00617">
    <property type="entry name" value="RasGEF"/>
    <property type="match status" value="1"/>
</dbReference>
<dbReference type="PANTHER" id="PTHR23113:SF312">
    <property type="entry name" value="RAL GUANINE NUCLEOTIDE DISSOCIATION STIMULATOR-LIKE, ISOFORM E"/>
    <property type="match status" value="1"/>
</dbReference>
<dbReference type="EMBL" id="GFPF01011188">
    <property type="protein sequence ID" value="MAA22334.1"/>
    <property type="molecule type" value="Transcribed_RNA"/>
</dbReference>
<dbReference type="CDD" id="cd00155">
    <property type="entry name" value="RasGEF"/>
    <property type="match status" value="1"/>
</dbReference>
<protein>
    <submittedName>
        <fullName evidence="7">Ral guanine nucleotide dissociation stimulator-like 1</fullName>
    </submittedName>
</protein>
<evidence type="ECO:0000256" key="1">
    <source>
        <dbReference type="ARBA" id="ARBA00022658"/>
    </source>
</evidence>
<feature type="domain" description="Ras-associating" evidence="5">
    <location>
        <begin position="600"/>
        <end position="669"/>
    </location>
</feature>
<dbReference type="InterPro" id="IPR000159">
    <property type="entry name" value="RA_dom"/>
</dbReference>
<dbReference type="PROSITE" id="PS00720">
    <property type="entry name" value="RASGEF"/>
    <property type="match status" value="1"/>
</dbReference>
<dbReference type="InterPro" id="IPR029071">
    <property type="entry name" value="Ubiquitin-like_domsf"/>
</dbReference>
<keyword evidence="1 2" id="KW-0344">Guanine-nucleotide releasing factor</keyword>
<evidence type="ECO:0000256" key="2">
    <source>
        <dbReference type="PROSITE-ProRule" id="PRU00168"/>
    </source>
</evidence>
<dbReference type="SMART" id="SM00147">
    <property type="entry name" value="RasGEF"/>
    <property type="match status" value="1"/>
</dbReference>
<dbReference type="SMART" id="SM00314">
    <property type="entry name" value="RA"/>
    <property type="match status" value="1"/>
</dbReference>
<feature type="compositionally biased region" description="Low complexity" evidence="3">
    <location>
        <begin position="520"/>
        <end position="535"/>
    </location>
</feature>
<dbReference type="InterPro" id="IPR023578">
    <property type="entry name" value="Ras_GEF_dom_sf"/>
</dbReference>
<dbReference type="GO" id="GO:0005085">
    <property type="term" value="F:guanyl-nucleotide exchange factor activity"/>
    <property type="evidence" value="ECO:0007669"/>
    <property type="project" value="UniProtKB-KW"/>
</dbReference>
<evidence type="ECO:0000256" key="3">
    <source>
        <dbReference type="SAM" id="MobiDB-lite"/>
    </source>
</evidence>
<dbReference type="Gene3D" id="3.10.20.90">
    <property type="entry name" value="Phosphatidylinositol 3-kinase Catalytic Subunit, Chain A, domain 1"/>
    <property type="match status" value="1"/>
</dbReference>
<feature type="compositionally biased region" description="Polar residues" evidence="3">
    <location>
        <begin position="542"/>
        <end position="558"/>
    </location>
</feature>
<evidence type="ECO:0000259" key="4">
    <source>
        <dbReference type="PROSITE" id="PS50009"/>
    </source>
</evidence>
<feature type="region of interest" description="Disordered" evidence="3">
    <location>
        <begin position="495"/>
        <end position="570"/>
    </location>
</feature>
<dbReference type="SUPFAM" id="SSF48366">
    <property type="entry name" value="Ras GEF"/>
    <property type="match status" value="1"/>
</dbReference>
<dbReference type="InterPro" id="IPR036964">
    <property type="entry name" value="RASGEF_cat_dom_sf"/>
</dbReference>
<reference evidence="7" key="1">
    <citation type="journal article" date="2017" name="Parasit. Vectors">
        <title>Sialotranscriptomics of Rhipicephalus zambeziensis reveals intricate expression profiles of secretory proteins and suggests tight temporal transcriptional regulation during blood-feeding.</title>
        <authorList>
            <person name="de Castro M.H."/>
            <person name="de Klerk D."/>
            <person name="Pienaar R."/>
            <person name="Rees D.J.G."/>
            <person name="Mans B.J."/>
        </authorList>
    </citation>
    <scope>NUCLEOTIDE SEQUENCE</scope>
    <source>
        <tissue evidence="7">Salivary glands</tissue>
    </source>
</reference>
<dbReference type="Gene3D" id="1.20.870.10">
    <property type="entry name" value="Son of sevenless (SoS) protein Chain: S domain 1"/>
    <property type="match status" value="1"/>
</dbReference>
<dbReference type="InterPro" id="IPR019804">
    <property type="entry name" value="Ras_G-nucl-exch_fac_CS"/>
</dbReference>
<dbReference type="Pfam" id="PF00788">
    <property type="entry name" value="RA"/>
    <property type="match status" value="1"/>
</dbReference>
<dbReference type="SUPFAM" id="SSF54236">
    <property type="entry name" value="Ubiquitin-like"/>
    <property type="match status" value="1"/>
</dbReference>
<dbReference type="PROSITE" id="PS50009">
    <property type="entry name" value="RASGEF_CAT"/>
    <property type="match status" value="1"/>
</dbReference>
<dbReference type="SMART" id="SM00229">
    <property type="entry name" value="RasGEFN"/>
    <property type="match status" value="1"/>
</dbReference>
<dbReference type="Pfam" id="PF00618">
    <property type="entry name" value="RasGEF_N"/>
    <property type="match status" value="1"/>
</dbReference>
<dbReference type="CDD" id="cd00153">
    <property type="entry name" value="RA_RalGDS_like"/>
    <property type="match status" value="1"/>
</dbReference>
<name>A0A224Z777_9ACAR</name>
<dbReference type="InterPro" id="IPR001895">
    <property type="entry name" value="RASGEF_cat_dom"/>
</dbReference>
<evidence type="ECO:0000259" key="5">
    <source>
        <dbReference type="PROSITE" id="PS50200"/>
    </source>
</evidence>
<dbReference type="PANTHER" id="PTHR23113">
    <property type="entry name" value="GUANINE NUCLEOTIDE EXCHANGE FACTOR"/>
    <property type="match status" value="1"/>
</dbReference>